<dbReference type="PANTHER" id="PTHR20275">
    <property type="entry name" value="NAD KINASE"/>
    <property type="match status" value="1"/>
</dbReference>
<keyword evidence="1 6" id="KW-0808">Transferase</keyword>
<keyword evidence="6" id="KW-0547">Nucleotide-binding</keyword>
<dbReference type="GO" id="GO:0046872">
    <property type="term" value="F:metal ion binding"/>
    <property type="evidence" value="ECO:0007669"/>
    <property type="project" value="UniProtKB-UniRule"/>
</dbReference>
<dbReference type="HAMAP" id="MF_00361">
    <property type="entry name" value="NAD_kinase"/>
    <property type="match status" value="1"/>
</dbReference>
<accession>C7MP17</accession>
<dbReference type="PANTHER" id="PTHR20275:SF0">
    <property type="entry name" value="NAD KINASE"/>
    <property type="match status" value="1"/>
</dbReference>
<keyword evidence="8" id="KW-1185">Reference proteome</keyword>
<evidence type="ECO:0000256" key="6">
    <source>
        <dbReference type="HAMAP-Rule" id="MF_00361"/>
    </source>
</evidence>
<evidence type="ECO:0000256" key="1">
    <source>
        <dbReference type="ARBA" id="ARBA00022679"/>
    </source>
</evidence>
<gene>
    <name evidence="6" type="primary">nadK</name>
    <name evidence="7" type="ordered locus">Ccur_09610</name>
</gene>
<protein>
    <recommendedName>
        <fullName evidence="6">NAD kinase</fullName>
        <ecNumber evidence="6">2.7.1.23</ecNumber>
    </recommendedName>
    <alternativeName>
        <fullName evidence="6">ATP-dependent NAD kinase</fullName>
    </alternativeName>
</protein>
<dbReference type="OrthoDB" id="9774737at2"/>
<dbReference type="GO" id="GO:0003951">
    <property type="term" value="F:NAD+ kinase activity"/>
    <property type="evidence" value="ECO:0007669"/>
    <property type="project" value="UniProtKB-UniRule"/>
</dbReference>
<dbReference type="SUPFAM" id="SSF111331">
    <property type="entry name" value="NAD kinase/diacylglycerol kinase-like"/>
    <property type="match status" value="1"/>
</dbReference>
<dbReference type="Proteomes" id="UP000000954">
    <property type="component" value="Chromosome"/>
</dbReference>
<keyword evidence="4 6" id="KW-0520">NAD</keyword>
<dbReference type="RefSeq" id="WP_012803343.1">
    <property type="nucleotide sequence ID" value="NC_013170.1"/>
</dbReference>
<comment type="function">
    <text evidence="6">Involved in the regulation of the intracellular balance of NAD and NADP, and is a key enzyme in the biosynthesis of NADP. Catalyzes specifically the phosphorylation on 2'-hydroxyl of the adenosine moiety of NAD to yield NADP.</text>
</comment>
<comment type="subcellular location">
    <subcellularLocation>
        <location evidence="6">Cytoplasm</location>
    </subcellularLocation>
</comment>
<keyword evidence="6" id="KW-0963">Cytoplasm</keyword>
<keyword evidence="2 6" id="KW-0418">Kinase</keyword>
<organism evidence="7 8">
    <name type="scientific">Cryptobacterium curtum (strain ATCC 700683 / DSM 15641 / CCUG 43107 / 12-3)</name>
    <dbReference type="NCBI Taxonomy" id="469378"/>
    <lineage>
        <taxon>Bacteria</taxon>
        <taxon>Bacillati</taxon>
        <taxon>Actinomycetota</taxon>
        <taxon>Coriobacteriia</taxon>
        <taxon>Eggerthellales</taxon>
        <taxon>Eggerthellaceae</taxon>
        <taxon>Cryptobacterium</taxon>
    </lineage>
</organism>
<feature type="binding site" evidence="6">
    <location>
        <begin position="57"/>
        <end position="58"/>
    </location>
    <ligand>
        <name>NAD(+)</name>
        <dbReference type="ChEBI" id="CHEBI:57540"/>
    </ligand>
</feature>
<feature type="binding site" evidence="6">
    <location>
        <position position="218"/>
    </location>
    <ligand>
        <name>NAD(+)</name>
        <dbReference type="ChEBI" id="CHEBI:57540"/>
    </ligand>
</feature>
<dbReference type="Gene3D" id="2.60.200.30">
    <property type="entry name" value="Probable inorganic polyphosphate/atp-NAD kinase, domain 2"/>
    <property type="match status" value="1"/>
</dbReference>
<dbReference type="InterPro" id="IPR017437">
    <property type="entry name" value="ATP-NAD_kinase_PpnK-typ_C"/>
</dbReference>
<evidence type="ECO:0000313" key="7">
    <source>
        <dbReference type="EMBL" id="ACU94657.1"/>
    </source>
</evidence>
<dbReference type="EC" id="2.7.1.23" evidence="6"/>
<name>C7MP17_CRYCD</name>
<keyword evidence="3 6" id="KW-0521">NADP</keyword>
<evidence type="ECO:0000256" key="3">
    <source>
        <dbReference type="ARBA" id="ARBA00022857"/>
    </source>
</evidence>
<feature type="binding site" evidence="6">
    <location>
        <position position="183"/>
    </location>
    <ligand>
        <name>NAD(+)</name>
        <dbReference type="ChEBI" id="CHEBI:57540"/>
    </ligand>
</feature>
<dbReference type="AlphaFoldDB" id="C7MP17"/>
<dbReference type="STRING" id="469378.Ccur_09610"/>
<sequence length="301" mass="31868">MRILIMRNAESPAAIDASLMLGAYLSSQDIEFTLADAADPEGIIASSFDMAVALGGDGTILRTAKMIRYSRVPILGINYGHLGFLANGNQGGVVAASAAALAGDTVAEERTNLRIFVQCEGDDDDQYESMCAGDADASIDDDFAISRCLFALNEAALTRGALGWMIDCELSISGSLVGTVRGDGMVISTATGSTAYALSAGGPLVAPNFRGLVVVPVAPHSLIARAVVTDPHDIVELTLGDTRGDHEAQLFVDGLAVEFPAPIKRLRVQRGPEPTILLRYQGESFYTLLRTTFFEHTEPVD</sequence>
<dbReference type="Gene3D" id="3.40.50.10330">
    <property type="entry name" value="Probable inorganic polyphosphate/atp-NAD kinase, domain 1"/>
    <property type="match status" value="1"/>
</dbReference>
<keyword evidence="6" id="KW-0067">ATP-binding</keyword>
<feature type="active site" description="Proton acceptor" evidence="6">
    <location>
        <position position="57"/>
    </location>
</feature>
<evidence type="ECO:0000256" key="2">
    <source>
        <dbReference type="ARBA" id="ARBA00022777"/>
    </source>
</evidence>
<feature type="binding site" evidence="6">
    <location>
        <begin position="153"/>
        <end position="154"/>
    </location>
    <ligand>
        <name>NAD(+)</name>
        <dbReference type="ChEBI" id="CHEBI:57540"/>
    </ligand>
</feature>
<evidence type="ECO:0000256" key="5">
    <source>
        <dbReference type="ARBA" id="ARBA00047925"/>
    </source>
</evidence>
<comment type="cofactor">
    <cofactor evidence="6">
        <name>a divalent metal cation</name>
        <dbReference type="ChEBI" id="CHEBI:60240"/>
    </cofactor>
</comment>
<proteinExistence type="inferred from homology"/>
<dbReference type="GO" id="GO:0005524">
    <property type="term" value="F:ATP binding"/>
    <property type="evidence" value="ECO:0007669"/>
    <property type="project" value="UniProtKB-KW"/>
</dbReference>
<dbReference type="HOGENOM" id="CLU_008831_0_0_11"/>
<dbReference type="GO" id="GO:0051287">
    <property type="term" value="F:NAD binding"/>
    <property type="evidence" value="ECO:0007669"/>
    <property type="project" value="UniProtKB-ARBA"/>
</dbReference>
<comment type="similarity">
    <text evidence="6">Belongs to the NAD kinase family.</text>
</comment>
<dbReference type="InterPro" id="IPR016064">
    <property type="entry name" value="NAD/diacylglycerol_kinase_sf"/>
</dbReference>
<feature type="binding site" evidence="6">
    <location>
        <position position="62"/>
    </location>
    <ligand>
        <name>NAD(+)</name>
        <dbReference type="ChEBI" id="CHEBI:57540"/>
    </ligand>
</feature>
<dbReference type="KEGG" id="ccu:Ccur_09610"/>
<reference evidence="7 8" key="1">
    <citation type="journal article" date="2009" name="Stand. Genomic Sci.">
        <title>Complete genome sequence of Cryptobacterium curtum type strain (12-3).</title>
        <authorList>
            <person name="Mavrommatis K."/>
            <person name="Pukall R."/>
            <person name="Rohde C."/>
            <person name="Chen F."/>
            <person name="Sims D."/>
            <person name="Brettin T."/>
            <person name="Kuske C."/>
            <person name="Detter J.C."/>
            <person name="Han C."/>
            <person name="Lapidus A."/>
            <person name="Copeland A."/>
            <person name="Glavina Del Rio T."/>
            <person name="Nolan M."/>
            <person name="Lucas S."/>
            <person name="Tice H."/>
            <person name="Cheng J.F."/>
            <person name="Bruce D."/>
            <person name="Goodwin L."/>
            <person name="Pitluck S."/>
            <person name="Ovchinnikova G."/>
            <person name="Pati A."/>
            <person name="Ivanova N."/>
            <person name="Chen A."/>
            <person name="Palaniappan K."/>
            <person name="Chain P."/>
            <person name="D'haeseleer P."/>
            <person name="Goker M."/>
            <person name="Bristow J."/>
            <person name="Eisen J.A."/>
            <person name="Markowitz V."/>
            <person name="Hugenholtz P."/>
            <person name="Rohde M."/>
            <person name="Klenk H.P."/>
            <person name="Kyrpides N.C."/>
        </authorList>
    </citation>
    <scope>NUCLEOTIDE SEQUENCE [LARGE SCALE GENOMIC DNA]</scope>
    <source>
        <strain evidence="8">ATCC 700683 / DSM 15641 / 12-3</strain>
    </source>
</reference>
<evidence type="ECO:0000313" key="8">
    <source>
        <dbReference type="Proteomes" id="UP000000954"/>
    </source>
</evidence>
<dbReference type="InterPro" id="IPR017438">
    <property type="entry name" value="ATP-NAD_kinase_N"/>
</dbReference>
<dbReference type="GO" id="GO:0006741">
    <property type="term" value="P:NADP+ biosynthetic process"/>
    <property type="evidence" value="ECO:0007669"/>
    <property type="project" value="UniProtKB-UniRule"/>
</dbReference>
<dbReference type="GO" id="GO:0005737">
    <property type="term" value="C:cytoplasm"/>
    <property type="evidence" value="ECO:0007669"/>
    <property type="project" value="UniProtKB-SubCell"/>
</dbReference>
<dbReference type="Pfam" id="PF20143">
    <property type="entry name" value="NAD_kinase_C"/>
    <property type="match status" value="1"/>
</dbReference>
<dbReference type="Pfam" id="PF01513">
    <property type="entry name" value="NAD_kinase"/>
    <property type="match status" value="1"/>
</dbReference>
<dbReference type="eggNOG" id="COG0061">
    <property type="taxonomic scope" value="Bacteria"/>
</dbReference>
<feature type="binding site" evidence="6">
    <location>
        <position position="181"/>
    </location>
    <ligand>
        <name>NAD(+)</name>
        <dbReference type="ChEBI" id="CHEBI:57540"/>
    </ligand>
</feature>
<comment type="caution">
    <text evidence="6">Lacks conserved residue(s) required for the propagation of feature annotation.</text>
</comment>
<dbReference type="EMBL" id="CP001682">
    <property type="protein sequence ID" value="ACU94657.1"/>
    <property type="molecule type" value="Genomic_DNA"/>
</dbReference>
<dbReference type="GO" id="GO:0019674">
    <property type="term" value="P:NAD+ metabolic process"/>
    <property type="evidence" value="ECO:0007669"/>
    <property type="project" value="InterPro"/>
</dbReference>
<dbReference type="InterPro" id="IPR002504">
    <property type="entry name" value="NADK"/>
</dbReference>
<feature type="binding site" evidence="6">
    <location>
        <begin position="194"/>
        <end position="199"/>
    </location>
    <ligand>
        <name>NAD(+)</name>
        <dbReference type="ChEBI" id="CHEBI:57540"/>
    </ligand>
</feature>
<comment type="catalytic activity">
    <reaction evidence="5 6">
        <text>NAD(+) + ATP = ADP + NADP(+) + H(+)</text>
        <dbReference type="Rhea" id="RHEA:18629"/>
        <dbReference type="ChEBI" id="CHEBI:15378"/>
        <dbReference type="ChEBI" id="CHEBI:30616"/>
        <dbReference type="ChEBI" id="CHEBI:57540"/>
        <dbReference type="ChEBI" id="CHEBI:58349"/>
        <dbReference type="ChEBI" id="CHEBI:456216"/>
        <dbReference type="EC" id="2.7.1.23"/>
    </reaction>
</comment>
<evidence type="ECO:0000256" key="4">
    <source>
        <dbReference type="ARBA" id="ARBA00023027"/>
    </source>
</evidence>